<keyword evidence="1" id="KW-0732">Signal</keyword>
<sequence>MTSHCKFILKASSLLASLFVFLSATITRAQDLTSNVHIGFCYPLSTNGAEAARYVNHASFHVLAGVSKEEKSFSFAGISNVVKDKVSGFQLAGISNTVGNRVEGMQFAGIVNLSGKEMKGFQLAGIYNDVEDADGFQFSGFLNRTKKVKGFQAAGFSNIVTQNAENFQFAGFANIVGQNFKGFQAAGFVNKVKDINGFQFAGFINVARKVRGLQFAGFINIADSSDHSLALINIIKKGEKSIAVTTDETQTTLATFRSGGRILYGIIGVGYNWKPEQNHTAFEAGFGAHIPFSNSFRINTELVQQYLEHWHKGEYYKSTIRILPAVKLGKHVELFGGPSINFSSAETEAQMNLVKKDLWHNYHNGDKHQLFFGYNAGLQFIL</sequence>
<comment type="caution">
    <text evidence="2">The sequence shown here is derived from an EMBL/GenBank/DDBJ whole genome shotgun (WGS) entry which is preliminary data.</text>
</comment>
<evidence type="ECO:0000313" key="3">
    <source>
        <dbReference type="Proteomes" id="UP000245647"/>
    </source>
</evidence>
<dbReference type="OrthoDB" id="5505971at2"/>
<dbReference type="RefSeq" id="WP_109416654.1">
    <property type="nucleotide sequence ID" value="NZ_QEAS01000012.1"/>
</dbReference>
<feature type="signal peptide" evidence="1">
    <location>
        <begin position="1"/>
        <end position="29"/>
    </location>
</feature>
<dbReference type="AlphaFoldDB" id="A0A2U2PEC5"/>
<evidence type="ECO:0000313" key="2">
    <source>
        <dbReference type="EMBL" id="PWG79755.1"/>
    </source>
</evidence>
<keyword evidence="3" id="KW-1185">Reference proteome</keyword>
<accession>A0A2U2PEC5</accession>
<dbReference type="Proteomes" id="UP000245647">
    <property type="component" value="Unassembled WGS sequence"/>
</dbReference>
<organism evidence="2 3">
    <name type="scientific">Pararcticibacter amylolyticus</name>
    <dbReference type="NCBI Taxonomy" id="2173175"/>
    <lineage>
        <taxon>Bacteria</taxon>
        <taxon>Pseudomonadati</taxon>
        <taxon>Bacteroidota</taxon>
        <taxon>Sphingobacteriia</taxon>
        <taxon>Sphingobacteriales</taxon>
        <taxon>Sphingobacteriaceae</taxon>
        <taxon>Pararcticibacter</taxon>
    </lineage>
</organism>
<gene>
    <name evidence="2" type="ORF">DDR33_15180</name>
</gene>
<name>A0A2U2PEC5_9SPHI</name>
<evidence type="ECO:0008006" key="4">
    <source>
        <dbReference type="Google" id="ProtNLM"/>
    </source>
</evidence>
<proteinExistence type="predicted"/>
<feature type="chain" id="PRO_5015769697" description="Porin" evidence="1">
    <location>
        <begin position="30"/>
        <end position="382"/>
    </location>
</feature>
<protein>
    <recommendedName>
        <fullName evidence="4">Porin</fullName>
    </recommendedName>
</protein>
<dbReference type="EMBL" id="QEAS01000012">
    <property type="protein sequence ID" value="PWG79755.1"/>
    <property type="molecule type" value="Genomic_DNA"/>
</dbReference>
<evidence type="ECO:0000256" key="1">
    <source>
        <dbReference type="SAM" id="SignalP"/>
    </source>
</evidence>
<reference evidence="2 3" key="1">
    <citation type="submission" date="2018-04" db="EMBL/GenBank/DDBJ databases">
        <title>Pedobacter chongqingensis sp. nov., isolated from a rottenly hemp rope.</title>
        <authorList>
            <person name="Cai Y."/>
        </authorList>
    </citation>
    <scope>NUCLEOTIDE SEQUENCE [LARGE SCALE GENOMIC DNA]</scope>
    <source>
        <strain evidence="2 3">FJ4-8</strain>
    </source>
</reference>